<protein>
    <submittedName>
        <fullName evidence="1">Uncharacterized protein</fullName>
    </submittedName>
</protein>
<dbReference type="Proteomes" id="UP000001640">
    <property type="component" value="Chromosome 2"/>
</dbReference>
<reference evidence="1 2" key="1">
    <citation type="journal article" date="2011" name="Proc. Natl. Acad. Sci. U.S.A.">
        <title>Evolutionary erosion of yeast sex chromosomes by mating-type switching accidents.</title>
        <authorList>
            <person name="Gordon J.L."/>
            <person name="Armisen D."/>
            <person name="Proux-Wera E."/>
            <person name="Oheigeartaigh S.S."/>
            <person name="Byrne K.P."/>
            <person name="Wolfe K.H."/>
        </authorList>
    </citation>
    <scope>NUCLEOTIDE SEQUENCE [LARGE SCALE GENOMIC DNA]</scope>
    <source>
        <strain evidence="2">ATCC 76901 / BCRC 22586 / CBS 4309 / NBRC 1992 / NRRL Y-12630</strain>
    </source>
</reference>
<gene>
    <name evidence="1" type="primary">NCAS0B00320</name>
    <name evidence="1" type="ordered locus">NCAS_0B00320</name>
</gene>
<dbReference type="HOGENOM" id="CLU_1034741_0_0_1"/>
<sequence>MNILLSDFTNNEITYVSYIYMHAPSLGSVLYSYQQIYSTNKFATYTDINLSEFSAMVEPMPMYTVRVSEQLVQAVASVERTYTTPFSLPTPYTTTIGDGTLSEVISYISTNVNGNAETRTTTSTLPPPFSLPEPYTTTVVNDGTTISEVISFISTNINGSPATETSISVIPPPYSQPTAYNTTLVYDDVTVTGLVSFSPKNAGNGLTKTAAFTSLYPVDRTHTFTATEIDIETSTTTVTDAAATTYRTVWTTTTAAVTVKAQTTITVYV</sequence>
<organism evidence="1 2">
    <name type="scientific">Naumovozyma castellii</name>
    <name type="common">Yeast</name>
    <name type="synonym">Saccharomyces castellii</name>
    <dbReference type="NCBI Taxonomy" id="27288"/>
    <lineage>
        <taxon>Eukaryota</taxon>
        <taxon>Fungi</taxon>
        <taxon>Dikarya</taxon>
        <taxon>Ascomycota</taxon>
        <taxon>Saccharomycotina</taxon>
        <taxon>Saccharomycetes</taxon>
        <taxon>Saccharomycetales</taxon>
        <taxon>Saccharomycetaceae</taxon>
        <taxon>Naumovozyma</taxon>
    </lineage>
</organism>
<proteinExistence type="predicted"/>
<dbReference type="InParanoid" id="G0VAZ3"/>
<name>G0VAZ3_NAUCA</name>
<dbReference type="GeneID" id="96901680"/>
<reference key="2">
    <citation type="submission" date="2011-08" db="EMBL/GenBank/DDBJ databases">
        <title>Genome sequence of Naumovozyma castellii.</title>
        <authorList>
            <person name="Gordon J.L."/>
            <person name="Armisen D."/>
            <person name="Proux-Wera E."/>
            <person name="OhEigeartaigh S.S."/>
            <person name="Byrne K.P."/>
            <person name="Wolfe K.H."/>
        </authorList>
    </citation>
    <scope>NUCLEOTIDE SEQUENCE</scope>
    <source>
        <strain>Type strain:CBS 4309</strain>
    </source>
</reference>
<evidence type="ECO:0000313" key="1">
    <source>
        <dbReference type="EMBL" id="CCC68116.1"/>
    </source>
</evidence>
<evidence type="ECO:0000313" key="2">
    <source>
        <dbReference type="Proteomes" id="UP000001640"/>
    </source>
</evidence>
<keyword evidence="2" id="KW-1185">Reference proteome</keyword>
<dbReference type="KEGG" id="ncs:NCAS_0B00320"/>
<accession>G0VAZ3</accession>
<dbReference type="RefSeq" id="XP_003674493.1">
    <property type="nucleotide sequence ID" value="XM_003674445.1"/>
</dbReference>
<dbReference type="EMBL" id="HE576753">
    <property type="protein sequence ID" value="CCC68116.1"/>
    <property type="molecule type" value="Genomic_DNA"/>
</dbReference>
<dbReference type="AlphaFoldDB" id="G0VAZ3"/>